<evidence type="ECO:0000313" key="2">
    <source>
        <dbReference type="Proteomes" id="UP000297245"/>
    </source>
</evidence>
<protein>
    <submittedName>
        <fullName evidence="1">Uncharacterized protein</fullName>
    </submittedName>
</protein>
<dbReference type="OrthoDB" id="107110at2759"/>
<reference evidence="1 2" key="1">
    <citation type="journal article" date="2019" name="Nat. Ecol. Evol.">
        <title>Megaphylogeny resolves global patterns of mushroom evolution.</title>
        <authorList>
            <person name="Varga T."/>
            <person name="Krizsan K."/>
            <person name="Foldi C."/>
            <person name="Dima B."/>
            <person name="Sanchez-Garcia M."/>
            <person name="Sanchez-Ramirez S."/>
            <person name="Szollosi G.J."/>
            <person name="Szarkandi J.G."/>
            <person name="Papp V."/>
            <person name="Albert L."/>
            <person name="Andreopoulos W."/>
            <person name="Angelini C."/>
            <person name="Antonin V."/>
            <person name="Barry K.W."/>
            <person name="Bougher N.L."/>
            <person name="Buchanan P."/>
            <person name="Buyck B."/>
            <person name="Bense V."/>
            <person name="Catcheside P."/>
            <person name="Chovatia M."/>
            <person name="Cooper J."/>
            <person name="Damon W."/>
            <person name="Desjardin D."/>
            <person name="Finy P."/>
            <person name="Geml J."/>
            <person name="Haridas S."/>
            <person name="Hughes K."/>
            <person name="Justo A."/>
            <person name="Karasinski D."/>
            <person name="Kautmanova I."/>
            <person name="Kiss B."/>
            <person name="Kocsube S."/>
            <person name="Kotiranta H."/>
            <person name="LaButti K.M."/>
            <person name="Lechner B.E."/>
            <person name="Liimatainen K."/>
            <person name="Lipzen A."/>
            <person name="Lukacs Z."/>
            <person name="Mihaltcheva S."/>
            <person name="Morgado L.N."/>
            <person name="Niskanen T."/>
            <person name="Noordeloos M.E."/>
            <person name="Ohm R.A."/>
            <person name="Ortiz-Santana B."/>
            <person name="Ovrebo C."/>
            <person name="Racz N."/>
            <person name="Riley R."/>
            <person name="Savchenko A."/>
            <person name="Shiryaev A."/>
            <person name="Soop K."/>
            <person name="Spirin V."/>
            <person name="Szebenyi C."/>
            <person name="Tomsovsky M."/>
            <person name="Tulloss R.E."/>
            <person name="Uehling J."/>
            <person name="Grigoriev I.V."/>
            <person name="Vagvolgyi C."/>
            <person name="Papp T."/>
            <person name="Martin F.M."/>
            <person name="Miettinen O."/>
            <person name="Hibbett D.S."/>
            <person name="Nagy L.G."/>
        </authorList>
    </citation>
    <scope>NUCLEOTIDE SEQUENCE [LARGE SCALE GENOMIC DNA]</scope>
    <source>
        <strain evidence="1 2">CBS 962.96</strain>
    </source>
</reference>
<organism evidence="1 2">
    <name type="scientific">Dendrothele bispora (strain CBS 962.96)</name>
    <dbReference type="NCBI Taxonomy" id="1314807"/>
    <lineage>
        <taxon>Eukaryota</taxon>
        <taxon>Fungi</taxon>
        <taxon>Dikarya</taxon>
        <taxon>Basidiomycota</taxon>
        <taxon>Agaricomycotina</taxon>
        <taxon>Agaricomycetes</taxon>
        <taxon>Agaricomycetidae</taxon>
        <taxon>Agaricales</taxon>
        <taxon>Agaricales incertae sedis</taxon>
        <taxon>Dendrothele</taxon>
    </lineage>
</organism>
<dbReference type="PANTHER" id="PTHR33266">
    <property type="entry name" value="CHROMOSOME 15, WHOLE GENOME SHOTGUN SEQUENCE"/>
    <property type="match status" value="1"/>
</dbReference>
<accession>A0A4S8LN21</accession>
<dbReference type="EMBL" id="ML179333">
    <property type="protein sequence ID" value="THU90511.1"/>
    <property type="molecule type" value="Genomic_DNA"/>
</dbReference>
<evidence type="ECO:0000313" key="1">
    <source>
        <dbReference type="EMBL" id="THU90511.1"/>
    </source>
</evidence>
<proteinExistence type="predicted"/>
<dbReference type="AlphaFoldDB" id="A0A4S8LN21"/>
<keyword evidence="2" id="KW-1185">Reference proteome</keyword>
<dbReference type="Proteomes" id="UP000297245">
    <property type="component" value="Unassembled WGS sequence"/>
</dbReference>
<name>A0A4S8LN21_DENBC</name>
<dbReference type="PANTHER" id="PTHR33266:SF1">
    <property type="entry name" value="F-BOX DOMAIN-CONTAINING PROTEIN"/>
    <property type="match status" value="1"/>
</dbReference>
<gene>
    <name evidence="1" type="ORF">K435DRAFT_257388</name>
</gene>
<sequence>MTQFALTKLAGKVIRPRNHSTDVSLAVLSQRFALRIAFGTEEAVSLIEDSVSSHMRYLLSTSKDGTRQYAFYPVEPVLSSAAVEFMYMHNSFLSTALRHLVQEVVAGVIDAEEVGELISRLLILISRDLATIVIEKIRVGCTIPDNLRSACQPLRFPSLSDKEYFSYLKPVRLLDVLAVLLGHKWSSGHDGYIKSTFERAYISASQWIAMTDDVGPLPDDIEYVMSASLPCAMLINYSQA</sequence>